<keyword evidence="3" id="KW-1185">Reference proteome</keyword>
<feature type="region of interest" description="Disordered" evidence="1">
    <location>
        <begin position="84"/>
        <end position="131"/>
    </location>
</feature>
<gene>
    <name evidence="2" type="ORF">P153DRAFT_384327</name>
</gene>
<feature type="compositionally biased region" description="Polar residues" evidence="1">
    <location>
        <begin position="292"/>
        <end position="303"/>
    </location>
</feature>
<feature type="region of interest" description="Disordered" evidence="1">
    <location>
        <begin position="239"/>
        <end position="260"/>
    </location>
</feature>
<feature type="region of interest" description="Disordered" evidence="1">
    <location>
        <begin position="179"/>
        <end position="198"/>
    </location>
</feature>
<dbReference type="RefSeq" id="XP_033525500.1">
    <property type="nucleotide sequence ID" value="XM_033670328.1"/>
</dbReference>
<evidence type="ECO:0000313" key="2">
    <source>
        <dbReference type="EMBL" id="KAF2131113.1"/>
    </source>
</evidence>
<feature type="region of interest" description="Disordered" evidence="1">
    <location>
        <begin position="290"/>
        <end position="336"/>
    </location>
</feature>
<dbReference type="GeneID" id="54410760"/>
<feature type="compositionally biased region" description="Polar residues" evidence="1">
    <location>
        <begin position="1"/>
        <end position="13"/>
    </location>
</feature>
<name>A0A6A6AIQ7_9PLEO</name>
<dbReference type="OrthoDB" id="3909054at2759"/>
<feature type="compositionally biased region" description="Low complexity" evidence="1">
    <location>
        <begin position="314"/>
        <end position="336"/>
    </location>
</feature>
<protein>
    <submittedName>
        <fullName evidence="2">Uncharacterized protein</fullName>
    </submittedName>
</protein>
<dbReference type="Proteomes" id="UP000799771">
    <property type="component" value="Unassembled WGS sequence"/>
</dbReference>
<sequence>MENQTSSPSTRATSLRPGPNRKRSNSLPNVIQALGCSTVEAELMLAEGRAALRSRRNPRNRSVHDEAVTVFDPRDHMKYLDGFARSEDVQEETSPLPSEVGRSFHNRVPSDTTDRSDSTVVPTPNDDHLSIDSSSVNSLGDYSANLAQFIKTQLKSIPTYKPTQESTSPVWPVSSHSCPDFSFQRRSPPPSPTINTRRTTEAPTVIEIPAVRPPMRSAFSAWSSTGDEEVDEEVDDAVLPLPDSEPFTRDAMSKTSASSTPSILKYYQSSNNRTFLFTSTPMLELKGFITPDVSTRQGPSTEPYSPLHEDDDSYSSSPSSHPQLTSSSAPSFTSSTSNASYFDYKKRPISIAPHMKDRIIAALTPPHHKGQFLTAISPFEGTAFSNVHNVFVESQHRVCVDGTSFDMLRDFTFPSRVTTPC</sequence>
<reference evidence="2" key="1">
    <citation type="journal article" date="2020" name="Stud. Mycol.">
        <title>101 Dothideomycetes genomes: a test case for predicting lifestyles and emergence of pathogens.</title>
        <authorList>
            <person name="Haridas S."/>
            <person name="Albert R."/>
            <person name="Binder M."/>
            <person name="Bloem J."/>
            <person name="Labutti K."/>
            <person name="Salamov A."/>
            <person name="Andreopoulos B."/>
            <person name="Baker S."/>
            <person name="Barry K."/>
            <person name="Bills G."/>
            <person name="Bluhm B."/>
            <person name="Cannon C."/>
            <person name="Castanera R."/>
            <person name="Culley D."/>
            <person name="Daum C."/>
            <person name="Ezra D."/>
            <person name="Gonzalez J."/>
            <person name="Henrissat B."/>
            <person name="Kuo A."/>
            <person name="Liang C."/>
            <person name="Lipzen A."/>
            <person name="Lutzoni F."/>
            <person name="Magnuson J."/>
            <person name="Mondo S."/>
            <person name="Nolan M."/>
            <person name="Ohm R."/>
            <person name="Pangilinan J."/>
            <person name="Park H.-J."/>
            <person name="Ramirez L."/>
            <person name="Alfaro M."/>
            <person name="Sun H."/>
            <person name="Tritt A."/>
            <person name="Yoshinaga Y."/>
            <person name="Zwiers L.-H."/>
            <person name="Turgeon B."/>
            <person name="Goodwin S."/>
            <person name="Spatafora J."/>
            <person name="Crous P."/>
            <person name="Grigoriev I."/>
        </authorList>
    </citation>
    <scope>NUCLEOTIDE SEQUENCE</scope>
    <source>
        <strain evidence="2">CBS 119687</strain>
    </source>
</reference>
<proteinExistence type="predicted"/>
<feature type="region of interest" description="Disordered" evidence="1">
    <location>
        <begin position="1"/>
        <end position="29"/>
    </location>
</feature>
<dbReference type="AlphaFoldDB" id="A0A6A6AIQ7"/>
<evidence type="ECO:0000256" key="1">
    <source>
        <dbReference type="SAM" id="MobiDB-lite"/>
    </source>
</evidence>
<dbReference type="EMBL" id="ML977503">
    <property type="protein sequence ID" value="KAF2131113.1"/>
    <property type="molecule type" value="Genomic_DNA"/>
</dbReference>
<accession>A0A6A6AIQ7</accession>
<evidence type="ECO:0000313" key="3">
    <source>
        <dbReference type="Proteomes" id="UP000799771"/>
    </source>
</evidence>
<organism evidence="2 3">
    <name type="scientific">Dothidotthia symphoricarpi CBS 119687</name>
    <dbReference type="NCBI Taxonomy" id="1392245"/>
    <lineage>
        <taxon>Eukaryota</taxon>
        <taxon>Fungi</taxon>
        <taxon>Dikarya</taxon>
        <taxon>Ascomycota</taxon>
        <taxon>Pezizomycotina</taxon>
        <taxon>Dothideomycetes</taxon>
        <taxon>Pleosporomycetidae</taxon>
        <taxon>Pleosporales</taxon>
        <taxon>Dothidotthiaceae</taxon>
        <taxon>Dothidotthia</taxon>
    </lineage>
</organism>